<dbReference type="CDD" id="cd16917">
    <property type="entry name" value="HATPase_UhpB-NarQ-NarX-like"/>
    <property type="match status" value="1"/>
</dbReference>
<evidence type="ECO:0000256" key="4">
    <source>
        <dbReference type="SAM" id="Coils"/>
    </source>
</evidence>
<dbReference type="GO" id="GO:0016301">
    <property type="term" value="F:kinase activity"/>
    <property type="evidence" value="ECO:0007669"/>
    <property type="project" value="UniProtKB-KW"/>
</dbReference>
<proteinExistence type="predicted"/>
<feature type="transmembrane region" description="Helical" evidence="5">
    <location>
        <begin position="26"/>
        <end position="44"/>
    </location>
</feature>
<sequence length="348" mass="37027">MRGIGLVLISVFGLLAVPDDVLPLGFALLGLVVVGAVVDCWVGISGRARPLALVFAVARVVAISATQEWTAGHPNQWALNALTTTAITFQWEWSPKVALPATAGLLAFYLAVVGLGDGSATAVRLVVEVGLTRLAFVLMRRSSRRVDELRERRAALERAEAVALERHRREREYLALLHDTASATFLLVAVHGRDTDPAQVADYARHDLAVLTGASGGPTTQDSPVDLTASLRAVVERSPLTVDTRWQVGSVAPASVALALVRAVREALANVERHAGVRHAALSVHGEGERFVVEVDDDGLGFHPDEVPHFRRGIRGSVVERMVAVGGSAAVTSRPGEGTSVRLEWPGG</sequence>
<organism evidence="7 8">
    <name type="scientific">Saccharothrix ecbatanensis</name>
    <dbReference type="NCBI Taxonomy" id="1105145"/>
    <lineage>
        <taxon>Bacteria</taxon>
        <taxon>Bacillati</taxon>
        <taxon>Actinomycetota</taxon>
        <taxon>Actinomycetes</taxon>
        <taxon>Pseudonocardiales</taxon>
        <taxon>Pseudonocardiaceae</taxon>
        <taxon>Saccharothrix</taxon>
    </lineage>
</organism>
<dbReference type="InterPro" id="IPR036890">
    <property type="entry name" value="HATPase_C_sf"/>
</dbReference>
<keyword evidence="5" id="KW-0812">Transmembrane</keyword>
<keyword evidence="5" id="KW-0472">Membrane</keyword>
<dbReference type="AlphaFoldDB" id="A0A7W9M1D2"/>
<evidence type="ECO:0000313" key="8">
    <source>
        <dbReference type="Proteomes" id="UP000552097"/>
    </source>
</evidence>
<reference evidence="7 8" key="1">
    <citation type="submission" date="2020-08" db="EMBL/GenBank/DDBJ databases">
        <title>Sequencing the genomes of 1000 actinobacteria strains.</title>
        <authorList>
            <person name="Klenk H.-P."/>
        </authorList>
    </citation>
    <scope>NUCLEOTIDE SEQUENCE [LARGE SCALE GENOMIC DNA]</scope>
    <source>
        <strain evidence="7 8">DSM 45486</strain>
    </source>
</reference>
<keyword evidence="1" id="KW-0808">Transferase</keyword>
<dbReference type="InterPro" id="IPR050482">
    <property type="entry name" value="Sensor_HK_TwoCompSys"/>
</dbReference>
<keyword evidence="3" id="KW-0902">Two-component regulatory system</keyword>
<dbReference type="Proteomes" id="UP000552097">
    <property type="component" value="Unassembled WGS sequence"/>
</dbReference>
<keyword evidence="8" id="KW-1185">Reference proteome</keyword>
<dbReference type="InterPro" id="IPR003594">
    <property type="entry name" value="HATPase_dom"/>
</dbReference>
<feature type="domain" description="Histidine kinase/HSP90-like ATPase" evidence="6">
    <location>
        <begin position="258"/>
        <end position="346"/>
    </location>
</feature>
<evidence type="ECO:0000256" key="2">
    <source>
        <dbReference type="ARBA" id="ARBA00022777"/>
    </source>
</evidence>
<evidence type="ECO:0000256" key="5">
    <source>
        <dbReference type="SAM" id="Phobius"/>
    </source>
</evidence>
<gene>
    <name evidence="7" type="ORF">F4560_003569</name>
</gene>
<name>A0A7W9M1D2_9PSEU</name>
<dbReference type="Gene3D" id="3.30.565.10">
    <property type="entry name" value="Histidine kinase-like ATPase, C-terminal domain"/>
    <property type="match status" value="1"/>
</dbReference>
<dbReference type="EMBL" id="JACHMO010000001">
    <property type="protein sequence ID" value="MBB5803801.1"/>
    <property type="molecule type" value="Genomic_DNA"/>
</dbReference>
<feature type="coiled-coil region" evidence="4">
    <location>
        <begin position="139"/>
        <end position="166"/>
    </location>
</feature>
<dbReference type="SUPFAM" id="SSF55874">
    <property type="entry name" value="ATPase domain of HSP90 chaperone/DNA topoisomerase II/histidine kinase"/>
    <property type="match status" value="1"/>
</dbReference>
<evidence type="ECO:0000256" key="3">
    <source>
        <dbReference type="ARBA" id="ARBA00023012"/>
    </source>
</evidence>
<evidence type="ECO:0000259" key="6">
    <source>
        <dbReference type="Pfam" id="PF02518"/>
    </source>
</evidence>
<dbReference type="RefSeq" id="WP_312869339.1">
    <property type="nucleotide sequence ID" value="NZ_JACHMO010000001.1"/>
</dbReference>
<evidence type="ECO:0000313" key="7">
    <source>
        <dbReference type="EMBL" id="MBB5803801.1"/>
    </source>
</evidence>
<dbReference type="GO" id="GO:0000160">
    <property type="term" value="P:phosphorelay signal transduction system"/>
    <property type="evidence" value="ECO:0007669"/>
    <property type="project" value="UniProtKB-KW"/>
</dbReference>
<protein>
    <submittedName>
        <fullName evidence="7">Signal transduction histidine kinase</fullName>
    </submittedName>
</protein>
<keyword evidence="2 7" id="KW-0418">Kinase</keyword>
<keyword evidence="5" id="KW-1133">Transmembrane helix</keyword>
<accession>A0A7W9M1D2</accession>
<comment type="caution">
    <text evidence="7">The sequence shown here is derived from an EMBL/GenBank/DDBJ whole genome shotgun (WGS) entry which is preliminary data.</text>
</comment>
<dbReference type="PANTHER" id="PTHR24421">
    <property type="entry name" value="NITRATE/NITRITE SENSOR PROTEIN NARX-RELATED"/>
    <property type="match status" value="1"/>
</dbReference>
<keyword evidence="4" id="KW-0175">Coiled coil</keyword>
<evidence type="ECO:0000256" key="1">
    <source>
        <dbReference type="ARBA" id="ARBA00022679"/>
    </source>
</evidence>
<dbReference type="Pfam" id="PF02518">
    <property type="entry name" value="HATPase_c"/>
    <property type="match status" value="1"/>
</dbReference>